<evidence type="ECO:0000256" key="3">
    <source>
        <dbReference type="ARBA" id="ARBA00022452"/>
    </source>
</evidence>
<comment type="similarity">
    <text evidence="10 11">Belongs to the TonB-dependent receptor family.</text>
</comment>
<evidence type="ECO:0000256" key="4">
    <source>
        <dbReference type="ARBA" id="ARBA00022692"/>
    </source>
</evidence>
<dbReference type="RefSeq" id="WP_140603125.1">
    <property type="nucleotide sequence ID" value="NZ_SAWY01000019.1"/>
</dbReference>
<accession>A0A502L5X0</accession>
<evidence type="ECO:0000256" key="7">
    <source>
        <dbReference type="ARBA" id="ARBA00023077"/>
    </source>
</evidence>
<name>A0A502L5X0_9GAMM</name>
<keyword evidence="7 11" id="KW-0798">TonB box</keyword>
<dbReference type="EMBL" id="SAWY01000019">
    <property type="protein sequence ID" value="TPH15727.1"/>
    <property type="molecule type" value="Genomic_DNA"/>
</dbReference>
<feature type="domain" description="TonB-dependent receptor plug" evidence="14">
    <location>
        <begin position="57"/>
        <end position="158"/>
    </location>
</feature>
<comment type="subcellular location">
    <subcellularLocation>
        <location evidence="1 10">Cell outer membrane</location>
        <topology evidence="1 10">Multi-pass membrane protein</topology>
    </subcellularLocation>
</comment>
<reference evidence="15 16" key="1">
    <citation type="submission" date="2019-01" db="EMBL/GenBank/DDBJ databases">
        <title>Litorilituus lipolytica sp. nov., isolated from intertidal sand of the Yellow Sea in China.</title>
        <authorList>
            <person name="Liu A."/>
        </authorList>
    </citation>
    <scope>NUCLEOTIDE SEQUENCE [LARGE SCALE GENOMIC DNA]</scope>
    <source>
        <strain evidence="15 16">RZ04</strain>
    </source>
</reference>
<dbReference type="SUPFAM" id="SSF56935">
    <property type="entry name" value="Porins"/>
    <property type="match status" value="1"/>
</dbReference>
<dbReference type="InterPro" id="IPR000531">
    <property type="entry name" value="Beta-barrel_TonB"/>
</dbReference>
<dbReference type="AlphaFoldDB" id="A0A502L5X0"/>
<proteinExistence type="inferred from homology"/>
<evidence type="ECO:0000256" key="12">
    <source>
        <dbReference type="SAM" id="SignalP"/>
    </source>
</evidence>
<feature type="chain" id="PRO_5021472754" evidence="12">
    <location>
        <begin position="26"/>
        <end position="614"/>
    </location>
</feature>
<keyword evidence="15" id="KW-0675">Receptor</keyword>
<comment type="caution">
    <text evidence="15">The sequence shown here is derived from an EMBL/GenBank/DDBJ whole genome shotgun (WGS) entry which is preliminary data.</text>
</comment>
<evidence type="ECO:0000256" key="8">
    <source>
        <dbReference type="ARBA" id="ARBA00023136"/>
    </source>
</evidence>
<keyword evidence="8 10" id="KW-0472">Membrane</keyword>
<dbReference type="PANTHER" id="PTHR30069">
    <property type="entry name" value="TONB-DEPENDENT OUTER MEMBRANE RECEPTOR"/>
    <property type="match status" value="1"/>
</dbReference>
<sequence>MKTTFNKTLTHIAVASALLSSTAFAQTTTQAGVNEEALEQIVVTANRSQQDQFLSLSATQVIGQAEIKAIQPQNIAELLSTVAGVTVASLGGAGQSSSIFMRGTNGNHTLVLVDGVRVGSATLGTTSFAAMSVALIDRIEIVKGPRGALWGSDAIGGVIQIFTKKLQSGEGVISAGLGSHGFWKTEAAVGFGNEDHSLTLTGALEESDGFNATDYPGQEDEDGYDRQSFSLNGLSKLTNEYALSLVSRYEQGGSQYDNKYGGADENEHENYSVKVGGVYESTHLFIDTSLSTSQDQGGTFAGNISPKVVNEITTKRDQLALLAQYSFSEKTSVIAGFDWYKERVSNSGSEYVKDSRKTNALFVQARHQVESFLLEAAVRNDDIDGLDNEVTYNLSAGYQLNDDWLISLSQSTGFKAPTFNDLYWPGSGNPDLAPEEVESTELLIRNQFALGSVEVSIYDTAIKNLIAWAPNDEGNWFPANVDSATAQGIDLTATLATGDFSHQLAAAYVETEDETTNKQLLRRPKVSATYTLAYQLDALTANVILDYRGESEDNKYSTVTLSSVLLTDLSLSYDITNKLSVTGKINNLFDKDYTVAEHYLTDGVNYQLTATYTF</sequence>
<evidence type="ECO:0000256" key="11">
    <source>
        <dbReference type="RuleBase" id="RU003357"/>
    </source>
</evidence>
<dbReference type="PANTHER" id="PTHR30069:SF53">
    <property type="entry name" value="COLICIN I RECEPTOR-RELATED"/>
    <property type="match status" value="1"/>
</dbReference>
<dbReference type="OrthoDB" id="9764669at2"/>
<protein>
    <submittedName>
        <fullName evidence="15">TonB-dependent receptor</fullName>
    </submittedName>
</protein>
<keyword evidence="2 10" id="KW-0813">Transport</keyword>
<evidence type="ECO:0000259" key="14">
    <source>
        <dbReference type="Pfam" id="PF07715"/>
    </source>
</evidence>
<evidence type="ECO:0000256" key="10">
    <source>
        <dbReference type="PROSITE-ProRule" id="PRU01360"/>
    </source>
</evidence>
<feature type="signal peptide" evidence="12">
    <location>
        <begin position="1"/>
        <end position="25"/>
    </location>
</feature>
<dbReference type="GO" id="GO:0015889">
    <property type="term" value="P:cobalamin transport"/>
    <property type="evidence" value="ECO:0007669"/>
    <property type="project" value="TreeGrafter"/>
</dbReference>
<dbReference type="CDD" id="cd01347">
    <property type="entry name" value="ligand_gated_channel"/>
    <property type="match status" value="1"/>
</dbReference>
<keyword evidence="16" id="KW-1185">Reference proteome</keyword>
<dbReference type="InterPro" id="IPR036942">
    <property type="entry name" value="Beta-barrel_TonB_sf"/>
</dbReference>
<evidence type="ECO:0000256" key="6">
    <source>
        <dbReference type="ARBA" id="ARBA00023065"/>
    </source>
</evidence>
<keyword evidence="5 12" id="KW-0732">Signal</keyword>
<dbReference type="PROSITE" id="PS52016">
    <property type="entry name" value="TONB_DEPENDENT_REC_3"/>
    <property type="match status" value="1"/>
</dbReference>
<dbReference type="Gene3D" id="2.40.170.20">
    <property type="entry name" value="TonB-dependent receptor, beta-barrel domain"/>
    <property type="match status" value="1"/>
</dbReference>
<feature type="domain" description="TonB-dependent receptor-like beta-barrel" evidence="13">
    <location>
        <begin position="211"/>
        <end position="588"/>
    </location>
</feature>
<dbReference type="Pfam" id="PF00593">
    <property type="entry name" value="TonB_dep_Rec_b-barrel"/>
    <property type="match status" value="1"/>
</dbReference>
<evidence type="ECO:0000256" key="9">
    <source>
        <dbReference type="ARBA" id="ARBA00023237"/>
    </source>
</evidence>
<gene>
    <name evidence="15" type="ORF">EPA86_09150</name>
</gene>
<evidence type="ECO:0000256" key="5">
    <source>
        <dbReference type="ARBA" id="ARBA00022729"/>
    </source>
</evidence>
<dbReference type="Gene3D" id="2.170.130.10">
    <property type="entry name" value="TonB-dependent receptor, plug domain"/>
    <property type="match status" value="1"/>
</dbReference>
<dbReference type="InterPro" id="IPR037066">
    <property type="entry name" value="Plug_dom_sf"/>
</dbReference>
<dbReference type="InterPro" id="IPR012910">
    <property type="entry name" value="Plug_dom"/>
</dbReference>
<organism evidence="15 16">
    <name type="scientific">Litorilituus lipolyticus</name>
    <dbReference type="NCBI Taxonomy" id="2491017"/>
    <lineage>
        <taxon>Bacteria</taxon>
        <taxon>Pseudomonadati</taxon>
        <taxon>Pseudomonadota</taxon>
        <taxon>Gammaproteobacteria</taxon>
        <taxon>Alteromonadales</taxon>
        <taxon>Colwelliaceae</taxon>
        <taxon>Litorilituus</taxon>
    </lineage>
</organism>
<evidence type="ECO:0000313" key="16">
    <source>
        <dbReference type="Proteomes" id="UP000315303"/>
    </source>
</evidence>
<evidence type="ECO:0000256" key="2">
    <source>
        <dbReference type="ARBA" id="ARBA00022448"/>
    </source>
</evidence>
<evidence type="ECO:0000313" key="15">
    <source>
        <dbReference type="EMBL" id="TPH15727.1"/>
    </source>
</evidence>
<keyword evidence="4 10" id="KW-0812">Transmembrane</keyword>
<keyword evidence="9 10" id="KW-0998">Cell outer membrane</keyword>
<dbReference type="Pfam" id="PF07715">
    <property type="entry name" value="Plug"/>
    <property type="match status" value="1"/>
</dbReference>
<keyword evidence="3 10" id="KW-1134">Transmembrane beta strand</keyword>
<keyword evidence="6" id="KW-0406">Ion transport</keyword>
<dbReference type="GO" id="GO:0009279">
    <property type="term" value="C:cell outer membrane"/>
    <property type="evidence" value="ECO:0007669"/>
    <property type="project" value="UniProtKB-SubCell"/>
</dbReference>
<dbReference type="InterPro" id="IPR039426">
    <property type="entry name" value="TonB-dep_rcpt-like"/>
</dbReference>
<evidence type="ECO:0000256" key="1">
    <source>
        <dbReference type="ARBA" id="ARBA00004571"/>
    </source>
</evidence>
<dbReference type="Proteomes" id="UP000315303">
    <property type="component" value="Unassembled WGS sequence"/>
</dbReference>
<evidence type="ECO:0000259" key="13">
    <source>
        <dbReference type="Pfam" id="PF00593"/>
    </source>
</evidence>
<dbReference type="GO" id="GO:0006811">
    <property type="term" value="P:monoatomic ion transport"/>
    <property type="evidence" value="ECO:0007669"/>
    <property type="project" value="UniProtKB-KW"/>
</dbReference>